<name>A0A4Z2EXD3_9TELE</name>
<dbReference type="Proteomes" id="UP000314294">
    <property type="component" value="Unassembled WGS sequence"/>
</dbReference>
<feature type="compositionally biased region" description="Polar residues" evidence="1">
    <location>
        <begin position="55"/>
        <end position="74"/>
    </location>
</feature>
<evidence type="ECO:0000256" key="1">
    <source>
        <dbReference type="SAM" id="MobiDB-lite"/>
    </source>
</evidence>
<organism evidence="2 3">
    <name type="scientific">Liparis tanakae</name>
    <name type="common">Tanaka's snailfish</name>
    <dbReference type="NCBI Taxonomy" id="230148"/>
    <lineage>
        <taxon>Eukaryota</taxon>
        <taxon>Metazoa</taxon>
        <taxon>Chordata</taxon>
        <taxon>Craniata</taxon>
        <taxon>Vertebrata</taxon>
        <taxon>Euteleostomi</taxon>
        <taxon>Actinopterygii</taxon>
        <taxon>Neopterygii</taxon>
        <taxon>Teleostei</taxon>
        <taxon>Neoteleostei</taxon>
        <taxon>Acanthomorphata</taxon>
        <taxon>Eupercaria</taxon>
        <taxon>Perciformes</taxon>
        <taxon>Cottioidei</taxon>
        <taxon>Cottales</taxon>
        <taxon>Liparidae</taxon>
        <taxon>Liparis</taxon>
    </lineage>
</organism>
<dbReference type="EMBL" id="SRLO01002440">
    <property type="protein sequence ID" value="TNN32912.1"/>
    <property type="molecule type" value="Genomic_DNA"/>
</dbReference>
<dbReference type="AlphaFoldDB" id="A0A4Z2EXD3"/>
<sequence>MSLHPGGVLGSHCRYVSAGVKHNYGDKRLDDAGRGRRRGGAASSVEVDSQHSHRNTNTNDGETTANGTSCLSKA</sequence>
<feature type="region of interest" description="Disordered" evidence="1">
    <location>
        <begin position="21"/>
        <end position="74"/>
    </location>
</feature>
<proteinExistence type="predicted"/>
<protein>
    <submittedName>
        <fullName evidence="2">Uncharacterized protein</fullName>
    </submittedName>
</protein>
<feature type="compositionally biased region" description="Basic and acidic residues" evidence="1">
    <location>
        <begin position="23"/>
        <end position="34"/>
    </location>
</feature>
<accession>A0A4Z2EXD3</accession>
<keyword evidence="3" id="KW-1185">Reference proteome</keyword>
<evidence type="ECO:0000313" key="3">
    <source>
        <dbReference type="Proteomes" id="UP000314294"/>
    </source>
</evidence>
<reference evidence="2 3" key="1">
    <citation type="submission" date="2019-03" db="EMBL/GenBank/DDBJ databases">
        <title>First draft genome of Liparis tanakae, snailfish: a comprehensive survey of snailfish specific genes.</title>
        <authorList>
            <person name="Kim W."/>
            <person name="Song I."/>
            <person name="Jeong J.-H."/>
            <person name="Kim D."/>
            <person name="Kim S."/>
            <person name="Ryu S."/>
            <person name="Song J.Y."/>
            <person name="Lee S.K."/>
        </authorList>
    </citation>
    <scope>NUCLEOTIDE SEQUENCE [LARGE SCALE GENOMIC DNA]</scope>
    <source>
        <tissue evidence="2">Muscle</tissue>
    </source>
</reference>
<gene>
    <name evidence="2" type="ORF">EYF80_056923</name>
</gene>
<comment type="caution">
    <text evidence="2">The sequence shown here is derived from an EMBL/GenBank/DDBJ whole genome shotgun (WGS) entry which is preliminary data.</text>
</comment>
<evidence type="ECO:0000313" key="2">
    <source>
        <dbReference type="EMBL" id="TNN32912.1"/>
    </source>
</evidence>